<evidence type="ECO:0000256" key="1">
    <source>
        <dbReference type="SAM" id="Phobius"/>
    </source>
</evidence>
<name>A0A9N9R1W0_9NEOP</name>
<evidence type="ECO:0000313" key="2">
    <source>
        <dbReference type="EMBL" id="CAG9788263.1"/>
    </source>
</evidence>
<organism evidence="2 3">
    <name type="scientific">Diatraea saccharalis</name>
    <name type="common">sugarcane borer</name>
    <dbReference type="NCBI Taxonomy" id="40085"/>
    <lineage>
        <taxon>Eukaryota</taxon>
        <taxon>Metazoa</taxon>
        <taxon>Ecdysozoa</taxon>
        <taxon>Arthropoda</taxon>
        <taxon>Hexapoda</taxon>
        <taxon>Insecta</taxon>
        <taxon>Pterygota</taxon>
        <taxon>Neoptera</taxon>
        <taxon>Endopterygota</taxon>
        <taxon>Lepidoptera</taxon>
        <taxon>Glossata</taxon>
        <taxon>Ditrysia</taxon>
        <taxon>Pyraloidea</taxon>
        <taxon>Crambidae</taxon>
        <taxon>Crambinae</taxon>
        <taxon>Diatraea</taxon>
    </lineage>
</organism>
<gene>
    <name evidence="2" type="ORF">DIATSA_LOCUS6081</name>
</gene>
<reference evidence="2" key="1">
    <citation type="submission" date="2021-12" db="EMBL/GenBank/DDBJ databases">
        <authorList>
            <person name="King R."/>
        </authorList>
    </citation>
    <scope>NUCLEOTIDE SEQUENCE</scope>
</reference>
<feature type="transmembrane region" description="Helical" evidence="1">
    <location>
        <begin position="31"/>
        <end position="50"/>
    </location>
</feature>
<dbReference type="AlphaFoldDB" id="A0A9N9R1W0"/>
<sequence>MSYFGVGIYFLTLLWYITLLLCWVSVRTGHYIGKVSVIVSILFTIIIILLPKGATYHSVDAVANFYDHLFVSRFLIFSFLLVSGITGSIYCFVHVCLAPIETKKVKSFGSLN</sequence>
<reference evidence="2" key="2">
    <citation type="submission" date="2022-10" db="EMBL/GenBank/DDBJ databases">
        <authorList>
            <consortium name="ENA_rothamsted_submissions"/>
            <consortium name="culmorum"/>
            <person name="King R."/>
        </authorList>
    </citation>
    <scope>NUCLEOTIDE SEQUENCE</scope>
</reference>
<accession>A0A9N9R1W0</accession>
<feature type="transmembrane region" description="Helical" evidence="1">
    <location>
        <begin position="6"/>
        <end position="24"/>
    </location>
</feature>
<protein>
    <submittedName>
        <fullName evidence="2">Uncharacterized protein</fullName>
    </submittedName>
</protein>
<proteinExistence type="predicted"/>
<keyword evidence="1" id="KW-0472">Membrane</keyword>
<dbReference type="Proteomes" id="UP001153714">
    <property type="component" value="Chromosome 19"/>
</dbReference>
<dbReference type="EMBL" id="OU893350">
    <property type="protein sequence ID" value="CAG9788263.1"/>
    <property type="molecule type" value="Genomic_DNA"/>
</dbReference>
<keyword evidence="3" id="KW-1185">Reference proteome</keyword>
<keyword evidence="1" id="KW-0812">Transmembrane</keyword>
<dbReference type="OrthoDB" id="19690at2759"/>
<feature type="transmembrane region" description="Helical" evidence="1">
    <location>
        <begin position="70"/>
        <end position="97"/>
    </location>
</feature>
<evidence type="ECO:0000313" key="3">
    <source>
        <dbReference type="Proteomes" id="UP001153714"/>
    </source>
</evidence>
<keyword evidence="1" id="KW-1133">Transmembrane helix</keyword>